<dbReference type="Pfam" id="PF15377">
    <property type="entry name" value="DUF4604"/>
    <property type="match status" value="1"/>
</dbReference>
<dbReference type="RefSeq" id="XP_029741065.1">
    <property type="nucleotide sequence ID" value="XM_029882210.1"/>
</dbReference>
<keyword evidence="4" id="KW-1185">Reference proteome</keyword>
<feature type="compositionally biased region" description="Acidic residues" evidence="1">
    <location>
        <begin position="65"/>
        <end position="74"/>
    </location>
</feature>
<feature type="region of interest" description="Disordered" evidence="1">
    <location>
        <begin position="29"/>
        <end position="208"/>
    </location>
</feature>
<accession>A0A4U7KX25</accession>
<dbReference type="GeneID" id="40724506"/>
<organism evidence="3 4">
    <name type="scientific">Sporisorium graminicola</name>
    <dbReference type="NCBI Taxonomy" id="280036"/>
    <lineage>
        <taxon>Eukaryota</taxon>
        <taxon>Fungi</taxon>
        <taxon>Dikarya</taxon>
        <taxon>Basidiomycota</taxon>
        <taxon>Ustilaginomycotina</taxon>
        <taxon>Ustilaginomycetes</taxon>
        <taxon>Ustilaginales</taxon>
        <taxon>Ustilaginaceae</taxon>
        <taxon>Sporisorium</taxon>
    </lineage>
</organism>
<dbReference type="EMBL" id="SRRM01000005">
    <property type="protein sequence ID" value="TKY89080.1"/>
    <property type="molecule type" value="Genomic_DNA"/>
</dbReference>
<evidence type="ECO:0000313" key="3">
    <source>
        <dbReference type="EMBL" id="TKY89080.1"/>
    </source>
</evidence>
<reference evidence="3 4" key="1">
    <citation type="submission" date="2019-05" db="EMBL/GenBank/DDBJ databases">
        <title>Sporisorium graminicola CBS 10092 draft sequencing and annotation.</title>
        <authorList>
            <person name="Solano-Gonzalez S."/>
            <person name="Caddick M.X."/>
            <person name="Darby A."/>
        </authorList>
    </citation>
    <scope>NUCLEOTIDE SEQUENCE [LARGE SCALE GENOMIC DNA]</scope>
    <source>
        <strain evidence="3 4">CBS 10092</strain>
    </source>
</reference>
<evidence type="ECO:0000256" key="1">
    <source>
        <dbReference type="SAM" id="MobiDB-lite"/>
    </source>
</evidence>
<dbReference type="OrthoDB" id="2553298at2759"/>
<dbReference type="InterPro" id="IPR027911">
    <property type="entry name" value="DUF4604"/>
</dbReference>
<dbReference type="KEGG" id="sgra:EX895_001611"/>
<feature type="compositionally biased region" description="Basic and acidic residues" evidence="1">
    <location>
        <begin position="85"/>
        <end position="109"/>
    </location>
</feature>
<dbReference type="AlphaFoldDB" id="A0A4U7KX25"/>
<sequence length="208" mass="22500">MSGRKGNLASRSLEYRAPDTPKFLKALQAQVSSSSRYGSASHRDELDSLVASSSSSAGKGRPQDGDGDGIDSDDEIHGAQVVVLKEGKHISHDEAVRLKQQQQRDEPPAKEQPAQNIADATAVGVTKKRRLPVDLSNNDDTHKTIRTTSSSSAKPNPLDDVKRLIQQQRNPPPPPSPSPSTKDKPNKQKPKKVKPGKPGKGLSFNFDE</sequence>
<feature type="compositionally biased region" description="Basic residues" evidence="1">
    <location>
        <begin position="187"/>
        <end position="197"/>
    </location>
</feature>
<proteinExistence type="predicted"/>
<name>A0A4U7KX25_9BASI</name>
<evidence type="ECO:0000259" key="2">
    <source>
        <dbReference type="Pfam" id="PF15377"/>
    </source>
</evidence>
<comment type="caution">
    <text evidence="3">The sequence shown here is derived from an EMBL/GenBank/DDBJ whole genome shotgun (WGS) entry which is preliminary data.</text>
</comment>
<evidence type="ECO:0000313" key="4">
    <source>
        <dbReference type="Proteomes" id="UP000306050"/>
    </source>
</evidence>
<protein>
    <recommendedName>
        <fullName evidence="2">DUF4604 domain-containing protein</fullName>
    </recommendedName>
</protein>
<feature type="domain" description="DUF4604" evidence="2">
    <location>
        <begin position="11"/>
        <end position="208"/>
    </location>
</feature>
<dbReference type="Proteomes" id="UP000306050">
    <property type="component" value="Chromosome SGRAM_12"/>
</dbReference>
<gene>
    <name evidence="3" type="ORF">EX895_001611</name>
</gene>